<keyword evidence="2 7" id="KW-0812">Transmembrane</keyword>
<feature type="compositionally biased region" description="Polar residues" evidence="6">
    <location>
        <begin position="412"/>
        <end position="422"/>
    </location>
</feature>
<dbReference type="OrthoDB" id="3903189at2759"/>
<feature type="compositionally biased region" description="Polar residues" evidence="6">
    <location>
        <begin position="343"/>
        <end position="359"/>
    </location>
</feature>
<dbReference type="InterPro" id="IPR052337">
    <property type="entry name" value="SAT4-like"/>
</dbReference>
<dbReference type="AlphaFoldDB" id="A0A3M6W5N3"/>
<evidence type="ECO:0000256" key="5">
    <source>
        <dbReference type="ARBA" id="ARBA00038359"/>
    </source>
</evidence>
<evidence type="ECO:0000256" key="6">
    <source>
        <dbReference type="SAM" id="MobiDB-lite"/>
    </source>
</evidence>
<dbReference type="EMBL" id="QWIL01001621">
    <property type="protein sequence ID" value="RMY01251.1"/>
    <property type="molecule type" value="Genomic_DNA"/>
</dbReference>
<feature type="compositionally biased region" description="Basic and acidic residues" evidence="6">
    <location>
        <begin position="383"/>
        <end position="395"/>
    </location>
</feature>
<feature type="compositionally biased region" description="Low complexity" evidence="6">
    <location>
        <begin position="400"/>
        <end position="411"/>
    </location>
</feature>
<comment type="subcellular location">
    <subcellularLocation>
        <location evidence="1">Membrane</location>
        <topology evidence="1">Multi-pass membrane protein</topology>
    </subcellularLocation>
</comment>
<keyword evidence="4 7" id="KW-0472">Membrane</keyword>
<feature type="transmembrane region" description="Helical" evidence="7">
    <location>
        <begin position="254"/>
        <end position="276"/>
    </location>
</feature>
<feature type="transmembrane region" description="Helical" evidence="7">
    <location>
        <begin position="139"/>
        <end position="162"/>
    </location>
</feature>
<comment type="caution">
    <text evidence="9">The sequence shown here is derived from an EMBL/GenBank/DDBJ whole genome shotgun (WGS) entry which is preliminary data.</text>
</comment>
<proteinExistence type="inferred from homology"/>
<comment type="similarity">
    <text evidence="5">Belongs to the SAT4 family.</text>
</comment>
<dbReference type="Proteomes" id="UP000281245">
    <property type="component" value="Unassembled WGS sequence"/>
</dbReference>
<evidence type="ECO:0000256" key="4">
    <source>
        <dbReference type="ARBA" id="ARBA00023136"/>
    </source>
</evidence>
<gene>
    <name evidence="10" type="ORF">D0867_11453</name>
    <name evidence="9" type="ORF">D0869_13511</name>
</gene>
<dbReference type="EMBL" id="QWIJ01001788">
    <property type="protein sequence ID" value="RMX73530.1"/>
    <property type="molecule type" value="Genomic_DNA"/>
</dbReference>
<dbReference type="Proteomes" id="UP000271337">
    <property type="component" value="Unassembled WGS sequence"/>
</dbReference>
<dbReference type="PANTHER" id="PTHR33048">
    <property type="entry name" value="PTH11-LIKE INTEGRAL MEMBRANE PROTEIN (AFU_ORTHOLOGUE AFUA_5G11245)"/>
    <property type="match status" value="1"/>
</dbReference>
<feature type="domain" description="Rhodopsin" evidence="8">
    <location>
        <begin position="42"/>
        <end position="277"/>
    </location>
</feature>
<keyword evidence="3 7" id="KW-1133">Transmembrane helix</keyword>
<evidence type="ECO:0000313" key="10">
    <source>
        <dbReference type="EMBL" id="RMY01251.1"/>
    </source>
</evidence>
<organism evidence="9 12">
    <name type="scientific">Hortaea werneckii</name>
    <name type="common">Black yeast</name>
    <name type="synonym">Cladosporium werneckii</name>
    <dbReference type="NCBI Taxonomy" id="91943"/>
    <lineage>
        <taxon>Eukaryota</taxon>
        <taxon>Fungi</taxon>
        <taxon>Dikarya</taxon>
        <taxon>Ascomycota</taxon>
        <taxon>Pezizomycotina</taxon>
        <taxon>Dothideomycetes</taxon>
        <taxon>Dothideomycetidae</taxon>
        <taxon>Mycosphaerellales</taxon>
        <taxon>Teratosphaeriaceae</taxon>
        <taxon>Hortaea</taxon>
    </lineage>
</organism>
<feature type="compositionally biased region" description="Polar residues" evidence="6">
    <location>
        <begin position="286"/>
        <end position="295"/>
    </location>
</feature>
<reference evidence="11 12" key="1">
    <citation type="journal article" date="2018" name="BMC Genomics">
        <title>Genomic evidence for intraspecific hybridization in a clonal and extremely halotolerant yeast.</title>
        <authorList>
            <person name="Gostincar C."/>
            <person name="Stajich J.E."/>
            <person name="Zupancic J."/>
            <person name="Zalar P."/>
            <person name="Gunde-Cimerman N."/>
        </authorList>
    </citation>
    <scope>NUCLEOTIDE SEQUENCE [LARGE SCALE GENOMIC DNA]</scope>
    <source>
        <strain evidence="9 12">EXF-6656</strain>
        <strain evidence="10 11">EXF-6669</strain>
    </source>
</reference>
<evidence type="ECO:0000256" key="3">
    <source>
        <dbReference type="ARBA" id="ARBA00022989"/>
    </source>
</evidence>
<dbReference type="GO" id="GO:0016020">
    <property type="term" value="C:membrane"/>
    <property type="evidence" value="ECO:0007669"/>
    <property type="project" value="UniProtKB-SubCell"/>
</dbReference>
<dbReference type="Pfam" id="PF20684">
    <property type="entry name" value="Fung_rhodopsin"/>
    <property type="match status" value="1"/>
</dbReference>
<sequence length="422" mass="47563">MVALVVESWIWYGVVLVVASHGRMEDGLDTMSDFGRSISRHMTLRTWKRFGIDDYLMVAVLCFYTTLIATINIVRSANTNLIPPGVDYHKFTKDQVDDRQMGSKLVLVVEQCQCVTIWGAKATLLIMYLHLTTMRREHIFVWALIGYVAFGFVFMEIFYFAVWCRPFSEYWAIPTSSRQCNAATNHLITNAVFNISSDCMMLAIGLPMFLRLRLPMKKKIPTVGIFSLGIFVILAAVLNKVYSFNQPFGSAWTYWYVRESSTALLVANLPFVWAFWRRITGQKTTEGISRQTSHPLESKDRNARATVRRKEESRPWNSERSADSEDLEMGDRQPSMSLGDILSESNPNIEESEQVSPITHPSLFFGTPRTGNTANTPSAAVGDKSHSQVVRRDIEPEGVTSTTPASSTFPSLNSKKSAGSFL</sequence>
<feature type="compositionally biased region" description="Basic and acidic residues" evidence="6">
    <location>
        <begin position="296"/>
        <end position="314"/>
    </location>
</feature>
<evidence type="ECO:0000256" key="2">
    <source>
        <dbReference type="ARBA" id="ARBA00022692"/>
    </source>
</evidence>
<feature type="region of interest" description="Disordered" evidence="6">
    <location>
        <begin position="286"/>
        <end position="422"/>
    </location>
</feature>
<evidence type="ECO:0000256" key="1">
    <source>
        <dbReference type="ARBA" id="ARBA00004141"/>
    </source>
</evidence>
<feature type="transmembrane region" description="Helical" evidence="7">
    <location>
        <begin position="222"/>
        <end position="242"/>
    </location>
</feature>
<evidence type="ECO:0000313" key="12">
    <source>
        <dbReference type="Proteomes" id="UP000281245"/>
    </source>
</evidence>
<protein>
    <recommendedName>
        <fullName evidence="8">Rhodopsin domain-containing protein</fullName>
    </recommendedName>
</protein>
<evidence type="ECO:0000313" key="11">
    <source>
        <dbReference type="Proteomes" id="UP000271337"/>
    </source>
</evidence>
<feature type="transmembrane region" description="Helical" evidence="7">
    <location>
        <begin position="55"/>
        <end position="74"/>
    </location>
</feature>
<feature type="transmembrane region" description="Helical" evidence="7">
    <location>
        <begin position="191"/>
        <end position="210"/>
    </location>
</feature>
<dbReference type="InterPro" id="IPR049326">
    <property type="entry name" value="Rhodopsin_dom_fungi"/>
</dbReference>
<name>A0A3M6W5N3_HORWE</name>
<accession>A0A3M6W5N3</accession>
<dbReference type="PANTHER" id="PTHR33048:SF149">
    <property type="entry name" value="UBID FAMILY DECARBOXYLASE"/>
    <property type="match status" value="1"/>
</dbReference>
<evidence type="ECO:0000256" key="7">
    <source>
        <dbReference type="SAM" id="Phobius"/>
    </source>
</evidence>
<evidence type="ECO:0000313" key="9">
    <source>
        <dbReference type="EMBL" id="RMX73530.1"/>
    </source>
</evidence>
<feature type="compositionally biased region" description="Polar residues" evidence="6">
    <location>
        <begin position="369"/>
        <end position="378"/>
    </location>
</feature>
<evidence type="ECO:0000259" key="8">
    <source>
        <dbReference type="Pfam" id="PF20684"/>
    </source>
</evidence>